<comment type="similarity">
    <text evidence="1">Belongs to the 'GDXG' lipolytic enzyme family.</text>
</comment>
<dbReference type="InterPro" id="IPR050466">
    <property type="entry name" value="Carboxylest/Gibb_receptor"/>
</dbReference>
<dbReference type="SUPFAM" id="SSF53474">
    <property type="entry name" value="alpha/beta-Hydrolases"/>
    <property type="match status" value="1"/>
</dbReference>
<dbReference type="AlphaFoldDB" id="A0A2G9GTT2"/>
<dbReference type="EMBL" id="NKXS01003730">
    <property type="protein sequence ID" value="PIN08697.1"/>
    <property type="molecule type" value="Genomic_DNA"/>
</dbReference>
<dbReference type="Pfam" id="PF07859">
    <property type="entry name" value="Abhydrolase_3"/>
    <property type="match status" value="1"/>
</dbReference>
<organism evidence="4 5">
    <name type="scientific">Handroanthus impetiginosus</name>
    <dbReference type="NCBI Taxonomy" id="429701"/>
    <lineage>
        <taxon>Eukaryota</taxon>
        <taxon>Viridiplantae</taxon>
        <taxon>Streptophyta</taxon>
        <taxon>Embryophyta</taxon>
        <taxon>Tracheophyta</taxon>
        <taxon>Spermatophyta</taxon>
        <taxon>Magnoliopsida</taxon>
        <taxon>eudicotyledons</taxon>
        <taxon>Gunneridae</taxon>
        <taxon>Pentapetalae</taxon>
        <taxon>asterids</taxon>
        <taxon>lamiids</taxon>
        <taxon>Lamiales</taxon>
        <taxon>Bignoniaceae</taxon>
        <taxon>Crescentiina</taxon>
        <taxon>Tabebuia alliance</taxon>
        <taxon>Handroanthus</taxon>
    </lineage>
</organism>
<evidence type="ECO:0000256" key="2">
    <source>
        <dbReference type="SAM" id="MobiDB-lite"/>
    </source>
</evidence>
<dbReference type="PANTHER" id="PTHR23024">
    <property type="entry name" value="ARYLACETAMIDE DEACETYLASE"/>
    <property type="match status" value="1"/>
</dbReference>
<accession>A0A2G9GTT2</accession>
<evidence type="ECO:0000256" key="1">
    <source>
        <dbReference type="ARBA" id="ARBA00010515"/>
    </source>
</evidence>
<keyword evidence="4" id="KW-0378">Hydrolase</keyword>
<dbReference type="GO" id="GO:0106435">
    <property type="term" value="F:carboxylesterase activity"/>
    <property type="evidence" value="ECO:0007669"/>
    <property type="project" value="UniProtKB-EC"/>
</dbReference>
<feature type="domain" description="Alpha/beta hydrolase fold-3" evidence="3">
    <location>
        <begin position="81"/>
        <end position="301"/>
    </location>
</feature>
<dbReference type="STRING" id="429701.A0A2G9GTT2"/>
<dbReference type="PANTHER" id="PTHR23024:SF622">
    <property type="entry name" value="CARBOXYLESTERASE 120-RELATED"/>
    <property type="match status" value="1"/>
</dbReference>
<dbReference type="OrthoDB" id="408631at2759"/>
<dbReference type="EC" id="3.1.1.1" evidence="4"/>
<dbReference type="InterPro" id="IPR029058">
    <property type="entry name" value="AB_hydrolase_fold"/>
</dbReference>
<protein>
    <submittedName>
        <fullName evidence="4">Arylacetamide deacetylase</fullName>
        <ecNumber evidence="4">3.1.1.1</ecNumber>
    </submittedName>
</protein>
<evidence type="ECO:0000259" key="3">
    <source>
        <dbReference type="Pfam" id="PF07859"/>
    </source>
</evidence>
<feature type="region of interest" description="Disordered" evidence="2">
    <location>
        <begin position="26"/>
        <end position="51"/>
    </location>
</feature>
<dbReference type="InterPro" id="IPR013094">
    <property type="entry name" value="AB_hydrolase_3"/>
</dbReference>
<reference evidence="5" key="1">
    <citation type="journal article" date="2018" name="Gigascience">
        <title>Genome assembly of the Pink Ipe (Handroanthus impetiginosus, Bignoniaceae), a highly valued, ecologically keystone Neotropical timber forest tree.</title>
        <authorList>
            <person name="Silva-Junior O.B."/>
            <person name="Grattapaglia D."/>
            <person name="Novaes E."/>
            <person name="Collevatti R.G."/>
        </authorList>
    </citation>
    <scope>NUCLEOTIDE SEQUENCE [LARGE SCALE GENOMIC DNA]</scope>
    <source>
        <strain evidence="5">cv. UFG-1</strain>
    </source>
</reference>
<dbReference type="Proteomes" id="UP000231279">
    <property type="component" value="Unassembled WGS sequence"/>
</dbReference>
<name>A0A2G9GTT2_9LAMI</name>
<evidence type="ECO:0000313" key="5">
    <source>
        <dbReference type="Proteomes" id="UP000231279"/>
    </source>
</evidence>
<keyword evidence="5" id="KW-1185">Reference proteome</keyword>
<proteinExistence type="inferred from homology"/>
<dbReference type="Gene3D" id="3.40.50.1820">
    <property type="entry name" value="alpha/beta hydrolase"/>
    <property type="match status" value="1"/>
</dbReference>
<evidence type="ECO:0000313" key="4">
    <source>
        <dbReference type="EMBL" id="PIN08697.1"/>
    </source>
</evidence>
<gene>
    <name evidence="4" type="ORF">CDL12_18725</name>
</gene>
<comment type="caution">
    <text evidence="4">The sequence shown here is derived from an EMBL/GenBank/DDBJ whole genome shotgun (WGS) entry which is preliminary data.</text>
</comment>
<sequence>MAAKKIVRPIFDNPFLNITVNPDGTVKRGPEVRNPPNPDPNSTSSVLSKDVTLDPNKNTWLRLYIPKMAAPRPPTAKLPLIFYYHGGGFVFCNADSSIFDAFCKGLVESLGAIIISLDYRLAPEHRLPAAYEDAVDGFFWVKNTKDKWITEYADLNNCFLCGTSAGGNLAYHAGLRFAAMAGDLEPLKVRGMILHQPYFSGTKRTGSEQKLANDPLLPLYAIDQMFDLSLPEGVDHDHEYCNPMANGAFKNGDEMRRLGWRVLVTGCFDDPSVDAGLECAKMLESKGVKTLKVLADGYHAMEVFDASMSGPLHHAIKDFIFSCDNI</sequence>